<comment type="subcellular location">
    <subcellularLocation>
        <location evidence="1">Membrane</location>
        <topology evidence="1">Multi-pass membrane protein</topology>
    </subcellularLocation>
</comment>
<feature type="transmembrane region" description="Helical" evidence="9">
    <location>
        <begin position="484"/>
        <end position="506"/>
    </location>
</feature>
<keyword evidence="3" id="KW-0597">Phosphoprotein</keyword>
<evidence type="ECO:0000256" key="7">
    <source>
        <dbReference type="ARBA" id="ARBA00044504"/>
    </source>
</evidence>
<keyword evidence="11" id="KW-1185">Reference proteome</keyword>
<dbReference type="InterPro" id="IPR036259">
    <property type="entry name" value="MFS_trans_sf"/>
</dbReference>
<feature type="transmembrane region" description="Helical" evidence="9">
    <location>
        <begin position="176"/>
        <end position="195"/>
    </location>
</feature>
<protein>
    <submittedName>
        <fullName evidence="10">Uncharacterized protein</fullName>
    </submittedName>
</protein>
<feature type="transmembrane region" description="Helical" evidence="9">
    <location>
        <begin position="103"/>
        <end position="123"/>
    </location>
</feature>
<dbReference type="InterPro" id="IPR000109">
    <property type="entry name" value="POT_fam"/>
</dbReference>
<dbReference type="CDD" id="cd17417">
    <property type="entry name" value="MFS_NPF5"/>
    <property type="match status" value="1"/>
</dbReference>
<name>A0AAV6JDK8_9ERIC</name>
<organism evidence="10 11">
    <name type="scientific">Rhododendron griersonianum</name>
    <dbReference type="NCBI Taxonomy" id="479676"/>
    <lineage>
        <taxon>Eukaryota</taxon>
        <taxon>Viridiplantae</taxon>
        <taxon>Streptophyta</taxon>
        <taxon>Embryophyta</taxon>
        <taxon>Tracheophyta</taxon>
        <taxon>Spermatophyta</taxon>
        <taxon>Magnoliopsida</taxon>
        <taxon>eudicotyledons</taxon>
        <taxon>Gunneridae</taxon>
        <taxon>Pentapetalae</taxon>
        <taxon>asterids</taxon>
        <taxon>Ericales</taxon>
        <taxon>Ericaceae</taxon>
        <taxon>Ericoideae</taxon>
        <taxon>Rhodoreae</taxon>
        <taxon>Rhododendron</taxon>
    </lineage>
</organism>
<sequence>MMSSKAAAPVTPSTNNRDMEMPNQAKPSKGGWKSAIFIIFVEMAERFAYYGVSGNLIMYLTRVLGQTTSTAAKNVNVWRGVSAIFPLFGAFVADSYLGRFKTILLSSIIYLLGLVLLTVSVTATSLQHCKAVFFTALYILSVGEGGHKPCVQTFAADQFDENLPQEKAAKSSFFNWWYLGIVFGATTATLVVIYVQDYIGWGIGYGMPAAVVAVALVIFLLGRRTYRREAPVGSPFTRVARVFLAAARKWRVSETRQNHDVYHEDTSSGDTGDSEFWNCDWQSRSRSTDGGFGVSPVTTETMAHAAHLTPKRPELYRFLDKAMIIDEIDKTSKTRNPWRLCSVNQVEEVKLLLRLVPVWLSCLTFALVIAQLSTYFTKQGSTMVRTIGPSHFLVPAASVQVCTGLTILTAVPLYDRVLVPVARKITGHQSGITMLQRIGIGIFLSTLTMVVSALVEAKRVKIAIDHDLLNAPKSVVPMRVWWLLPQYILCGLSDVFTIVGLQELFYDQMPEGMRSVGAAAHISIVGMGSFLSSAVISIVEAISARFGNEWLTSDNLNRAHLDYFYWVLAGLSALDFCVYVLVAKGFVYKKIESDGPTKGVELMSKEAHVV</sequence>
<evidence type="ECO:0000313" key="10">
    <source>
        <dbReference type="EMBL" id="KAG5539216.1"/>
    </source>
</evidence>
<feature type="transmembrane region" description="Helical" evidence="9">
    <location>
        <begin position="563"/>
        <end position="582"/>
    </location>
</feature>
<feature type="transmembrane region" description="Helical" evidence="9">
    <location>
        <begin position="392"/>
        <end position="414"/>
    </location>
</feature>
<evidence type="ECO:0000256" key="6">
    <source>
        <dbReference type="ARBA" id="ARBA00023136"/>
    </source>
</evidence>
<dbReference type="InterPro" id="IPR018456">
    <property type="entry name" value="PTR2_symporter_CS"/>
</dbReference>
<evidence type="ECO:0000256" key="5">
    <source>
        <dbReference type="ARBA" id="ARBA00022989"/>
    </source>
</evidence>
<feature type="region of interest" description="Disordered" evidence="8">
    <location>
        <begin position="1"/>
        <end position="30"/>
    </location>
</feature>
<dbReference type="PANTHER" id="PTHR11654">
    <property type="entry name" value="OLIGOPEPTIDE TRANSPORTER-RELATED"/>
    <property type="match status" value="1"/>
</dbReference>
<proteinExistence type="inferred from homology"/>
<evidence type="ECO:0000256" key="2">
    <source>
        <dbReference type="ARBA" id="ARBA00005982"/>
    </source>
</evidence>
<gene>
    <name evidence="10" type="ORF">RHGRI_019696</name>
</gene>
<comment type="caution">
    <text evidence="10">The sequence shown here is derived from an EMBL/GenBank/DDBJ whole genome shotgun (WGS) entry which is preliminary data.</text>
</comment>
<dbReference type="Gene3D" id="1.20.1250.20">
    <property type="entry name" value="MFS general substrate transporter like domains"/>
    <property type="match status" value="1"/>
</dbReference>
<dbReference type="GO" id="GO:0071916">
    <property type="term" value="F:dipeptide transmembrane transporter activity"/>
    <property type="evidence" value="ECO:0007669"/>
    <property type="project" value="InterPro"/>
</dbReference>
<keyword evidence="5 9" id="KW-1133">Transmembrane helix</keyword>
<dbReference type="GO" id="GO:0042937">
    <property type="term" value="F:tripeptide transmembrane transporter activity"/>
    <property type="evidence" value="ECO:0007669"/>
    <property type="project" value="InterPro"/>
</dbReference>
<evidence type="ECO:0000256" key="1">
    <source>
        <dbReference type="ARBA" id="ARBA00004141"/>
    </source>
</evidence>
<feature type="transmembrane region" description="Helical" evidence="9">
    <location>
        <begin position="77"/>
        <end position="97"/>
    </location>
</feature>
<feature type="transmembrane region" description="Helical" evidence="9">
    <location>
        <begin position="518"/>
        <end position="543"/>
    </location>
</feature>
<dbReference type="Proteomes" id="UP000823749">
    <property type="component" value="Chromosome 7"/>
</dbReference>
<dbReference type="AlphaFoldDB" id="A0AAV6JDK8"/>
<evidence type="ECO:0000256" key="8">
    <source>
        <dbReference type="SAM" id="MobiDB-lite"/>
    </source>
</evidence>
<evidence type="ECO:0000313" key="11">
    <source>
        <dbReference type="Proteomes" id="UP000823749"/>
    </source>
</evidence>
<comment type="similarity">
    <text evidence="2">Belongs to the major facilitator superfamily. Proton-dependent oligopeptide transporter (POT/PTR) (TC 2.A.17) family.</text>
</comment>
<dbReference type="Pfam" id="PF00854">
    <property type="entry name" value="PTR2"/>
    <property type="match status" value="1"/>
</dbReference>
<feature type="transmembrane region" description="Helical" evidence="9">
    <location>
        <begin position="201"/>
        <end position="221"/>
    </location>
</feature>
<dbReference type="GO" id="GO:0016020">
    <property type="term" value="C:membrane"/>
    <property type="evidence" value="ECO:0007669"/>
    <property type="project" value="UniProtKB-SubCell"/>
</dbReference>
<feature type="transmembrane region" description="Helical" evidence="9">
    <location>
        <begin position="351"/>
        <end position="372"/>
    </location>
</feature>
<keyword evidence="6 9" id="KW-0472">Membrane</keyword>
<dbReference type="PROSITE" id="PS01022">
    <property type="entry name" value="PTR2_1"/>
    <property type="match status" value="1"/>
</dbReference>
<evidence type="ECO:0000256" key="9">
    <source>
        <dbReference type="SAM" id="Phobius"/>
    </source>
</evidence>
<dbReference type="EMBL" id="JACTNZ010000007">
    <property type="protein sequence ID" value="KAG5539216.1"/>
    <property type="molecule type" value="Genomic_DNA"/>
</dbReference>
<evidence type="ECO:0000256" key="3">
    <source>
        <dbReference type="ARBA" id="ARBA00022553"/>
    </source>
</evidence>
<feature type="transmembrane region" description="Helical" evidence="9">
    <location>
        <begin position="435"/>
        <end position="455"/>
    </location>
</feature>
<dbReference type="SUPFAM" id="SSF103473">
    <property type="entry name" value="MFS general substrate transporter"/>
    <property type="match status" value="1"/>
</dbReference>
<accession>A0AAV6JDK8</accession>
<keyword evidence="4 9" id="KW-0812">Transmembrane</keyword>
<dbReference type="InterPro" id="IPR044739">
    <property type="entry name" value="NRT1/PTR"/>
</dbReference>
<comment type="similarity">
    <text evidence="7">Belongs to the major facilitator superfamily. Phosphate:H(+) symporter (TC 2.A.1.9) family.</text>
</comment>
<reference evidence="10" key="1">
    <citation type="submission" date="2020-08" db="EMBL/GenBank/DDBJ databases">
        <title>Plant Genome Project.</title>
        <authorList>
            <person name="Zhang R.-G."/>
        </authorList>
    </citation>
    <scope>NUCLEOTIDE SEQUENCE</scope>
    <source>
        <strain evidence="10">WSP0</strain>
        <tissue evidence="10">Leaf</tissue>
    </source>
</reference>
<evidence type="ECO:0000256" key="4">
    <source>
        <dbReference type="ARBA" id="ARBA00022692"/>
    </source>
</evidence>